<protein>
    <recommendedName>
        <fullName evidence="2">BHLH domain-containing protein</fullName>
    </recommendedName>
</protein>
<evidence type="ECO:0000313" key="3">
    <source>
        <dbReference type="EMBL" id="PNF31445.1"/>
    </source>
</evidence>
<evidence type="ECO:0000256" key="1">
    <source>
        <dbReference type="SAM" id="MobiDB-lite"/>
    </source>
</evidence>
<name>A0A2J7QS98_9NEOP</name>
<keyword evidence="4" id="KW-1185">Reference proteome</keyword>
<feature type="compositionally biased region" description="Basic residues" evidence="1">
    <location>
        <begin position="2370"/>
        <end position="2383"/>
    </location>
</feature>
<sequence length="2409" mass="263832">MTEPVNIIRPPGDIVMQADCGLLNEQEMMPIDSDTGDGNEEVGFGKIVSIVSLKPEEFEKCGSEDQTEHEAEGSCNMDMVLNTEGQLTGVLSAERNVSEENSNVTKSKTQRHSSDNSEHHSEENSCENQIYEKLASVLIPVFPDTGHDIYSVRLAELISRKDSELRNIVESCNMPLNLSQSTTGSIQVIGWNILINQIENRTYHLWLQYKRACVPKIIITGTADKPDQYCISLCNFYSDSPPQFHNKLPPFITFLIEQLSIKNRTPGVSSEDVNCFGLLQFDGDRWELIGSFMRNTHIVEWCSNQLVQSHTAKQARHQKASARHQQDQKFSKSSQKGRSEDIAEKQSYIIEEQEIRKETKFHEDSRNDNINMNTVASFSPPLTDLWKHQDGVGSSQESVVESSQTVQEATVEQHIQIRKSHTHPDLPLKEQNLFFDRPVVCGSTDVLLDLKKRLGPQLVQSHSVGTIGAGADLTNTDKVSSEDVIAVCDSKLTSDSARNNGKTVKNDADQKSVTTNAYSAGRESVLVHESPVSRKNFSLHSESECGNCDLKVIDSQGQIQSSDLKDGGCEEITVIGPKQKSFISEKTEVTTNQQSILEQSLTSRIGTLSVRLSNNSCNSGKIQSSGVEVPLPTGCDPARWYMLNIRNRFDLLHLSRSKCIIRYAQLIRAVYLANSHGKTVRVPLEKRLSKGIDGKNTSVSSDKHQIASATQPKFGVYTVPNLYTRVFIGPYGLREDAGVGAIKIINGRLVNTMYLDPQHDSLADTDEGITALLESGGNEAVLNMKMEQMYDSVARAPEDGRMCRGMWLYTARSEDKASTAVNVKTSLINITGNRVSSASTRSSTSASVTEIGDEEQNTATDMEKSHTFLCEEKFHTEMKDSKSCSESEDAAQHSVGDDVGTDLRRMVSRRKQSFSVQNVAHVTHQNISVHETPKNVGKECDIEEGEVKQQSSKHSPLLAVTEPDSTCIRDLLSSAKSDSDIDVVDMDTSSSTGKLLHRTCMLPGAKGVDCKGSGENEDSSLQQHQKQIFPEPTDNAASSTTPVCSAVSVHSASPLVKDTFKPPLLARPTYPQGSTVMSVGKTIVSVKLVPSIPRVGYIKAVMYHNKSVMLKDPFSSMDEQAYFQNLETATRWLTDELKKRIQFIPEHLKLIWRIKHATVNIKTCQLFDCKILDGNHILTEKGVFEQKAKPAVTHATNEKMRRQELFDSFQVLRSTLLPKELHRKTKRFDILKLAVDEIKCIHAMNTRLQSQLEVLQKRRLTNCAKLYQKLKALPSVKDRKKEVANLRKIFENYDEKVPIINLHETTSDADEESVTELQRKAVGSSHHAENAQHSHMFDRANGNTDDSNDCVTDGKDKEDSTNIVKPWVGYPLKPKKGMDDDFVSVSISVVQDDGPAPVASEREDKDVVTVTRIPQGSGKEKPLQDPISSAHKSCISSDEGVIQSKFTASGEKQIPDEIITVLDTSQVIPVKTDICERQVDHTVKKRVFPSLPGSSEKEVNCMLPEKSAPISLLKKSTDASIEFIEPPNMQGKIKTEGTKRKAEFGSIVVNEPQKPTLKSLDVKDTVPNSGEKRSNCDEETDTGGRVPSLDVICYTVMPSQRKRTPVCVDNKRTGACTSLGVRLAANIEAADPVIDNLQKFKLKQQRFDVSSSGNIILTSNENNVDSSPSKNVQINEVNRSLQNHVKDANIREKNAIKNLFSDLPKVVSVNETDSISSPSLKKDVHQGRSSDFKYAYDNSTSRLVPATVSSGNKVGYHIVTNSQCGRSGNALSCSNVAMKTAVGQNETLTPVFVAVVSSASTYAAGTTNSISAPKVNIVAAVSSASTYAAGTTNSISAPNVNIMAAVSSASTYAAGTTNSISAPKVNIVAAASSASTYAHAAETTNSISAPKVNIVAAVSSASTYALAAETTNSISAPKVNIVAAVGSSNLQTNQTGPQFASGVGSSPGHTVHLLQPLTTRRLCVSGNKLLSFQRNKNNQYMLCSGNQMYAAHLLPAPVPTQKSPSSVVTKYTDSSSSINKDSVPLLTVPRPNTNLIVNCPPLVKHSVSNPPQSSELSTNSANHNIKIKHLLPNACPTFIPDKLRTPSHNVISVNDVHTTTNVPGLTLMTHTTHTNSTASRTLTPDVVNTTQSKPIVSVRNSNSYATTIIPKRLESSPSSPAFISLARKLPSATFESVKKDPTVCLRTVASNNAVSKLMTTHTKSVEPRSVNMKVTSPVATRKIFMLDVRLKVPCSSNRVSSGNGVGKEKSEISQNDCVSSVRILREKSENDISSPKDSDEKSQDESVSGDTTSDKKSPYEISGIISNEKSHKDNSRVRTPKQKLQHNRISCTRSSGRTTHKSAVPSPKQDCHTTSSRESRAKAREDTRSMARKKVRSGSKAKMTKAPVEMMVTRSSSRKKWMYGRKSCT</sequence>
<reference evidence="3 4" key="1">
    <citation type="submission" date="2017-12" db="EMBL/GenBank/DDBJ databases">
        <title>Hemimetabolous genomes reveal molecular basis of termite eusociality.</title>
        <authorList>
            <person name="Harrison M.C."/>
            <person name="Jongepier E."/>
            <person name="Robertson H.M."/>
            <person name="Arning N."/>
            <person name="Bitard-Feildel T."/>
            <person name="Chao H."/>
            <person name="Childers C.P."/>
            <person name="Dinh H."/>
            <person name="Doddapaneni H."/>
            <person name="Dugan S."/>
            <person name="Gowin J."/>
            <person name="Greiner C."/>
            <person name="Han Y."/>
            <person name="Hu H."/>
            <person name="Hughes D.S.T."/>
            <person name="Huylmans A.-K."/>
            <person name="Kemena C."/>
            <person name="Kremer L.P.M."/>
            <person name="Lee S.L."/>
            <person name="Lopez-Ezquerra A."/>
            <person name="Mallet L."/>
            <person name="Monroy-Kuhn J.M."/>
            <person name="Moser A."/>
            <person name="Murali S.C."/>
            <person name="Muzny D.M."/>
            <person name="Otani S."/>
            <person name="Piulachs M.-D."/>
            <person name="Poelchau M."/>
            <person name="Qu J."/>
            <person name="Schaub F."/>
            <person name="Wada-Katsumata A."/>
            <person name="Worley K.C."/>
            <person name="Xie Q."/>
            <person name="Ylla G."/>
            <person name="Poulsen M."/>
            <person name="Gibbs R.A."/>
            <person name="Schal C."/>
            <person name="Richards S."/>
            <person name="Belles X."/>
            <person name="Korb J."/>
            <person name="Bornberg-Bauer E."/>
        </authorList>
    </citation>
    <scope>NUCLEOTIDE SEQUENCE [LARGE SCALE GENOMIC DNA]</scope>
    <source>
        <tissue evidence="3">Whole body</tissue>
    </source>
</reference>
<proteinExistence type="predicted"/>
<feature type="compositionally biased region" description="Basic and acidic residues" evidence="1">
    <location>
        <begin position="2265"/>
        <end position="2284"/>
    </location>
</feature>
<dbReference type="InterPro" id="IPR036638">
    <property type="entry name" value="HLH_DNA-bd_sf"/>
</dbReference>
<feature type="compositionally biased region" description="Basic residues" evidence="1">
    <location>
        <begin position="313"/>
        <end position="322"/>
    </location>
</feature>
<dbReference type="GO" id="GO:0046983">
    <property type="term" value="F:protein dimerization activity"/>
    <property type="evidence" value="ECO:0007669"/>
    <property type="project" value="InterPro"/>
</dbReference>
<dbReference type="OrthoDB" id="6119313at2759"/>
<dbReference type="STRING" id="105785.A0A2J7QS98"/>
<dbReference type="EMBL" id="NEVH01011878">
    <property type="protein sequence ID" value="PNF31445.1"/>
    <property type="molecule type" value="Genomic_DNA"/>
</dbReference>
<feature type="region of interest" description="Disordered" evidence="1">
    <location>
        <begin position="312"/>
        <end position="346"/>
    </location>
</feature>
<dbReference type="InterPro" id="IPR011598">
    <property type="entry name" value="bHLH_dom"/>
</dbReference>
<dbReference type="Gene3D" id="4.10.280.10">
    <property type="entry name" value="Helix-loop-helix DNA-binding domain"/>
    <property type="match status" value="1"/>
</dbReference>
<feature type="region of interest" description="Disordered" evidence="1">
    <location>
        <begin position="1556"/>
        <end position="1582"/>
    </location>
</feature>
<organism evidence="3 4">
    <name type="scientific">Cryptotermes secundus</name>
    <dbReference type="NCBI Taxonomy" id="105785"/>
    <lineage>
        <taxon>Eukaryota</taxon>
        <taxon>Metazoa</taxon>
        <taxon>Ecdysozoa</taxon>
        <taxon>Arthropoda</taxon>
        <taxon>Hexapoda</taxon>
        <taxon>Insecta</taxon>
        <taxon>Pterygota</taxon>
        <taxon>Neoptera</taxon>
        <taxon>Polyneoptera</taxon>
        <taxon>Dictyoptera</taxon>
        <taxon>Blattodea</taxon>
        <taxon>Blattoidea</taxon>
        <taxon>Termitoidae</taxon>
        <taxon>Kalotermitidae</taxon>
        <taxon>Cryptotermitinae</taxon>
        <taxon>Cryptotermes</taxon>
    </lineage>
</organism>
<comment type="caution">
    <text evidence="3">The sequence shown here is derived from an EMBL/GenBank/DDBJ whole genome shotgun (WGS) entry which is preliminary data.</text>
</comment>
<feature type="region of interest" description="Disordered" evidence="1">
    <location>
        <begin position="835"/>
        <end position="860"/>
    </location>
</feature>
<feature type="domain" description="BHLH" evidence="2">
    <location>
        <begin position="1189"/>
        <end position="1241"/>
    </location>
</feature>
<feature type="region of interest" description="Disordered" evidence="1">
    <location>
        <begin position="2265"/>
        <end position="2409"/>
    </location>
</feature>
<dbReference type="Pfam" id="PF00010">
    <property type="entry name" value="HLH"/>
    <property type="match status" value="1"/>
</dbReference>
<feature type="compositionally biased region" description="Basic residues" evidence="1">
    <location>
        <begin position="2396"/>
        <end position="2409"/>
    </location>
</feature>
<dbReference type="PROSITE" id="PS50888">
    <property type="entry name" value="BHLH"/>
    <property type="match status" value="1"/>
</dbReference>
<feature type="compositionally biased region" description="Polar residues" evidence="1">
    <location>
        <begin position="2327"/>
        <end position="2337"/>
    </location>
</feature>
<dbReference type="Proteomes" id="UP000235965">
    <property type="component" value="Unassembled WGS sequence"/>
</dbReference>
<feature type="compositionally biased region" description="Basic and acidic residues" evidence="1">
    <location>
        <begin position="2349"/>
        <end position="2369"/>
    </location>
</feature>
<gene>
    <name evidence="3" type="ORF">B7P43_G04071</name>
</gene>
<evidence type="ECO:0000313" key="4">
    <source>
        <dbReference type="Proteomes" id="UP000235965"/>
    </source>
</evidence>
<evidence type="ECO:0000259" key="2">
    <source>
        <dbReference type="PROSITE" id="PS50888"/>
    </source>
</evidence>
<dbReference type="InParanoid" id="A0A2J7QS98"/>
<dbReference type="SUPFAM" id="SSF47459">
    <property type="entry name" value="HLH, helix-loop-helix DNA-binding domain"/>
    <property type="match status" value="1"/>
</dbReference>
<feature type="compositionally biased region" description="Basic and acidic residues" evidence="1">
    <location>
        <begin position="1326"/>
        <end position="1338"/>
    </location>
</feature>
<accession>A0A2J7QS98</accession>
<feature type="compositionally biased region" description="Basic and acidic residues" evidence="1">
    <location>
        <begin position="112"/>
        <end position="123"/>
    </location>
</feature>
<feature type="region of interest" description="Disordered" evidence="1">
    <location>
        <begin position="881"/>
        <end position="900"/>
    </location>
</feature>
<feature type="region of interest" description="Disordered" evidence="1">
    <location>
        <begin position="1324"/>
        <end position="1345"/>
    </location>
</feature>
<feature type="compositionally biased region" description="Basic and acidic residues" evidence="1">
    <location>
        <begin position="1560"/>
        <end position="1576"/>
    </location>
</feature>
<feature type="region of interest" description="Disordered" evidence="1">
    <location>
        <begin position="94"/>
        <end position="126"/>
    </location>
</feature>
<feature type="compositionally biased region" description="Low complexity" evidence="1">
    <location>
        <begin position="835"/>
        <end position="848"/>
    </location>
</feature>